<dbReference type="NCBIfam" id="TIGR02669">
    <property type="entry name" value="SpoIID_LytB"/>
    <property type="match status" value="1"/>
</dbReference>
<protein>
    <recommendedName>
        <fullName evidence="1">Sporulation stage II protein D amidase enhancer LytB N-terminal domain-containing protein</fullName>
    </recommendedName>
</protein>
<accession>A0A917W7W5</accession>
<feature type="domain" description="Sporulation stage II protein D amidase enhancer LytB N-terminal" evidence="1">
    <location>
        <begin position="368"/>
        <end position="470"/>
    </location>
</feature>
<proteinExistence type="predicted"/>
<dbReference type="AlphaFoldDB" id="A0A917W7W5"/>
<dbReference type="Pfam" id="PF08486">
    <property type="entry name" value="SpoIID"/>
    <property type="match status" value="1"/>
</dbReference>
<organism evidence="2 3">
    <name type="scientific">Microlunatus endophyticus</name>
    <dbReference type="NCBI Taxonomy" id="1716077"/>
    <lineage>
        <taxon>Bacteria</taxon>
        <taxon>Bacillati</taxon>
        <taxon>Actinomycetota</taxon>
        <taxon>Actinomycetes</taxon>
        <taxon>Propionibacteriales</taxon>
        <taxon>Propionibacteriaceae</taxon>
        <taxon>Microlunatus</taxon>
    </lineage>
</organism>
<gene>
    <name evidence="2" type="ORF">GCM10011575_43770</name>
</gene>
<dbReference type="InterPro" id="IPR013486">
    <property type="entry name" value="SpoIID/LytB"/>
</dbReference>
<reference evidence="2" key="2">
    <citation type="submission" date="2020-09" db="EMBL/GenBank/DDBJ databases">
        <authorList>
            <person name="Sun Q."/>
            <person name="Zhou Y."/>
        </authorList>
    </citation>
    <scope>NUCLEOTIDE SEQUENCE</scope>
    <source>
        <strain evidence="2">CGMCC 4.7306</strain>
    </source>
</reference>
<sequence>MVTTFVAPPPAEAATTHVTLSGPSTGFTDKSTTFTIMWKAGTAGHRGKVALDRKSGSRWKRVMGATTSAKGTVKVSVRPSSTTTYRARTSTGKTSASVKLSVHAAYWLGGSAGTTIVKGTSTRLSATYHHDGKAMPTATIALERYSGSAWVRVTTLKITKGKGSVTVTPTVTTKYRFHKPGVATSASHTITVKPPSSFMISGSGYGHGVGMSQYGAYAMALDGYSAAKILKTYYPGATVGASTNPSRRIGVQVYGPGSDSKTTTTITIAPTTTGKPKWRLINASTSTVKTLKSGSGPVSMKVAIASHKPKITIGAASYTGTKLEVQWSGTTLYSASGVAAYATVRGAQGTYHNGELVITGIDGKSQPNVVNNVLLNTEYLYGIDEMPSSWGASGSGKGLQALEAQAIVARGYAVQTILRSTSTACNCNLYDDTRSQNYTGWSKQGGSYGSTWKKAVDATTTKTSDKILTYKGNFIETTYFAATGASGRTGSNQDVFGSTKIAYLQGVADPYTAKAAGLPAADKAWTDTVSEATLSKIFDLPTVRSVTITAKYGSGQVKTLKATSATGTTKSVTRVADSWRSSLGLMSDWFTKITPHV</sequence>
<name>A0A917W7W5_9ACTN</name>
<reference evidence="2" key="1">
    <citation type="journal article" date="2014" name="Int. J. Syst. Evol. Microbiol.">
        <title>Complete genome sequence of Corynebacterium casei LMG S-19264T (=DSM 44701T), isolated from a smear-ripened cheese.</title>
        <authorList>
            <consortium name="US DOE Joint Genome Institute (JGI-PGF)"/>
            <person name="Walter F."/>
            <person name="Albersmeier A."/>
            <person name="Kalinowski J."/>
            <person name="Ruckert C."/>
        </authorList>
    </citation>
    <scope>NUCLEOTIDE SEQUENCE</scope>
    <source>
        <strain evidence="2">CGMCC 4.7306</strain>
    </source>
</reference>
<keyword evidence="3" id="KW-1185">Reference proteome</keyword>
<dbReference type="InterPro" id="IPR013693">
    <property type="entry name" value="SpoIID/LytB_N"/>
</dbReference>
<comment type="caution">
    <text evidence="2">The sequence shown here is derived from an EMBL/GenBank/DDBJ whole genome shotgun (WGS) entry which is preliminary data.</text>
</comment>
<evidence type="ECO:0000313" key="2">
    <source>
        <dbReference type="EMBL" id="GGL80675.1"/>
    </source>
</evidence>
<dbReference type="GO" id="GO:0030435">
    <property type="term" value="P:sporulation resulting in formation of a cellular spore"/>
    <property type="evidence" value="ECO:0007669"/>
    <property type="project" value="InterPro"/>
</dbReference>
<dbReference type="Proteomes" id="UP000613840">
    <property type="component" value="Unassembled WGS sequence"/>
</dbReference>
<evidence type="ECO:0000313" key="3">
    <source>
        <dbReference type="Proteomes" id="UP000613840"/>
    </source>
</evidence>
<evidence type="ECO:0000259" key="1">
    <source>
        <dbReference type="Pfam" id="PF08486"/>
    </source>
</evidence>
<dbReference type="EMBL" id="BMMZ01000015">
    <property type="protein sequence ID" value="GGL80675.1"/>
    <property type="molecule type" value="Genomic_DNA"/>
</dbReference>